<sequence length="174" mass="20085">MNKKEHKPLQIALAFFNWYCHPDFREEIEGDLMERFNNYYLKYGYAKANRLFIKDVLFLFRPAIIGNIYHLTHTDTMELTHQNKRLITILAVALSILSIPLIAMGFTNEVNWSTFDFLVVGILLIGTGLVLEFILRKIKTLRYRIILGIVLFVVLLMVWAELAVGIFGTPFAGS</sequence>
<organism evidence="2 3">
    <name type="scientific">Flagellimonas abyssi</name>
    <dbReference type="NCBI Taxonomy" id="2864871"/>
    <lineage>
        <taxon>Bacteria</taxon>
        <taxon>Pseudomonadati</taxon>
        <taxon>Bacteroidota</taxon>
        <taxon>Flavobacteriia</taxon>
        <taxon>Flavobacteriales</taxon>
        <taxon>Flavobacteriaceae</taxon>
        <taxon>Flagellimonas</taxon>
    </lineage>
</organism>
<dbReference type="InterPro" id="IPR047699">
    <property type="entry name" value="Permease_put_prefix"/>
</dbReference>
<evidence type="ECO:0000256" key="1">
    <source>
        <dbReference type="SAM" id="Phobius"/>
    </source>
</evidence>
<dbReference type="Proteomes" id="UP001196136">
    <property type="component" value="Unassembled WGS sequence"/>
</dbReference>
<feature type="transmembrane region" description="Helical" evidence="1">
    <location>
        <begin position="86"/>
        <end position="106"/>
    </location>
</feature>
<dbReference type="NCBIfam" id="NF038404">
    <property type="entry name" value="perm_prefix_2"/>
    <property type="match status" value="1"/>
</dbReference>
<proteinExistence type="predicted"/>
<comment type="caution">
    <text evidence="2">The sequence shown here is derived from an EMBL/GenBank/DDBJ whole genome shotgun (WGS) entry which is preliminary data.</text>
</comment>
<keyword evidence="1" id="KW-1133">Transmembrane helix</keyword>
<dbReference type="RefSeq" id="WP_220112902.1">
    <property type="nucleotide sequence ID" value="NZ_JAHZSV010000005.1"/>
</dbReference>
<gene>
    <name evidence="2" type="ORF">K1F36_05485</name>
</gene>
<keyword evidence="1" id="KW-0472">Membrane</keyword>
<keyword evidence="1" id="KW-0812">Transmembrane</keyword>
<name>A0ABS7EPB5_9FLAO</name>
<feature type="transmembrane region" description="Helical" evidence="1">
    <location>
        <begin position="112"/>
        <end position="134"/>
    </location>
</feature>
<accession>A0ABS7EPB5</accession>
<dbReference type="EMBL" id="JAHZSV010000005">
    <property type="protein sequence ID" value="MBW8199270.1"/>
    <property type="molecule type" value="Genomic_DNA"/>
</dbReference>
<evidence type="ECO:0000313" key="3">
    <source>
        <dbReference type="Proteomes" id="UP001196136"/>
    </source>
</evidence>
<evidence type="ECO:0000313" key="2">
    <source>
        <dbReference type="EMBL" id="MBW8199270.1"/>
    </source>
</evidence>
<keyword evidence="3" id="KW-1185">Reference proteome</keyword>
<protein>
    <submittedName>
        <fullName evidence="2">Permease prefix domain 2-containing transporter</fullName>
    </submittedName>
</protein>
<reference evidence="2 3" key="1">
    <citation type="submission" date="2021-08" db="EMBL/GenBank/DDBJ databases">
        <title>Muricauda profundi sp. nov., a marine bacterium isolated from deep seawater of the Mariana Trench.</title>
        <authorList>
            <person name="Wei Y."/>
        </authorList>
    </citation>
    <scope>NUCLEOTIDE SEQUENCE [LARGE SCALE GENOMIC DNA]</scope>
    <source>
        <strain evidence="2 3">W52</strain>
    </source>
</reference>
<feature type="transmembrane region" description="Helical" evidence="1">
    <location>
        <begin position="146"/>
        <end position="168"/>
    </location>
</feature>